<evidence type="ECO:0000256" key="7">
    <source>
        <dbReference type="ARBA" id="ARBA00023002"/>
    </source>
</evidence>
<dbReference type="PANTHER" id="PTHR43765:SF2">
    <property type="entry name" value="2-DEHYDROPANTOATE 2-REDUCTASE"/>
    <property type="match status" value="1"/>
</dbReference>
<gene>
    <name evidence="12" type="ORF">HRH59_08270</name>
</gene>
<dbReference type="Gene3D" id="3.40.50.720">
    <property type="entry name" value="NAD(P)-binding Rossmann-like Domain"/>
    <property type="match status" value="1"/>
</dbReference>
<dbReference type="NCBIfam" id="TIGR00745">
    <property type="entry name" value="apbA_panE"/>
    <property type="match status" value="1"/>
</dbReference>
<dbReference type="EC" id="1.1.1.169" evidence="3"/>
<sequence length="352" mass="38629">MLSEQAQDAGQHSTAGQRYCIGIVGAGSVGCYLGAHLCQDNALDVKFFGRETMALELAAHGLSVTSFDHHTYFAQPVAFYSSLNSLIECDVVLLTVKATALVPMLTQLKRFLRPEVPVVAMQNGIGIGEMLNQDLANPVLRAIVPFNVVKNRAGQFHRASAGAVVWQQNNHSAVNYVIQAFKQFKLPVQLCADITAAEYGKLLLNLNNALNAISDLPLLQQLLDRKWRLLLAAAMQEWLYICSKAGVKPLAYTPLPNALLPWFLRLPTALFRHAAGSLLAIDEQARSSMSDDIRSHKRTEIMFLNGAVVRMAQLHQITAPVNSLLVEQIKRLESGEAALPIDELLRQAGLKV</sequence>
<dbReference type="Gene3D" id="1.10.1040.10">
    <property type="entry name" value="N-(1-d-carboxylethyl)-l-norvaline Dehydrogenase, domain 2"/>
    <property type="match status" value="1"/>
</dbReference>
<evidence type="ECO:0000256" key="1">
    <source>
        <dbReference type="ARBA" id="ARBA00004994"/>
    </source>
</evidence>
<evidence type="ECO:0000256" key="8">
    <source>
        <dbReference type="ARBA" id="ARBA00032024"/>
    </source>
</evidence>
<dbReference type="InterPro" id="IPR013752">
    <property type="entry name" value="KPA_reductase"/>
</dbReference>
<comment type="similarity">
    <text evidence="2">Belongs to the ketopantoate reductase family.</text>
</comment>
<protein>
    <recommendedName>
        <fullName evidence="4">2-dehydropantoate 2-reductase</fullName>
        <ecNumber evidence="3">1.1.1.169</ecNumber>
    </recommendedName>
    <alternativeName>
        <fullName evidence="8">Ketopantoate reductase</fullName>
    </alternativeName>
</protein>
<dbReference type="AlphaFoldDB" id="A0A7Y5EKX9"/>
<name>A0A7Y5EKX9_9GAMM</name>
<organism evidence="12 13">
    <name type="scientific">Rheinheimera lutimaris</name>
    <dbReference type="NCBI Taxonomy" id="2740584"/>
    <lineage>
        <taxon>Bacteria</taxon>
        <taxon>Pseudomonadati</taxon>
        <taxon>Pseudomonadota</taxon>
        <taxon>Gammaproteobacteria</taxon>
        <taxon>Chromatiales</taxon>
        <taxon>Chromatiaceae</taxon>
        <taxon>Rheinheimera</taxon>
    </lineage>
</organism>
<keyword evidence="5" id="KW-0566">Pantothenate biosynthesis</keyword>
<feature type="domain" description="Ketopantoate reductase N-terminal" evidence="10">
    <location>
        <begin position="21"/>
        <end position="168"/>
    </location>
</feature>
<dbReference type="EMBL" id="JABSOD010000006">
    <property type="protein sequence ID" value="NRQ42568.1"/>
    <property type="molecule type" value="Genomic_DNA"/>
</dbReference>
<evidence type="ECO:0000256" key="3">
    <source>
        <dbReference type="ARBA" id="ARBA00013014"/>
    </source>
</evidence>
<keyword evidence="7 12" id="KW-0560">Oxidoreductase</keyword>
<dbReference type="InterPro" id="IPR013332">
    <property type="entry name" value="KPR_N"/>
</dbReference>
<dbReference type="Pfam" id="PF02558">
    <property type="entry name" value="ApbA"/>
    <property type="match status" value="1"/>
</dbReference>
<evidence type="ECO:0000256" key="2">
    <source>
        <dbReference type="ARBA" id="ARBA00007870"/>
    </source>
</evidence>
<dbReference type="GO" id="GO:0015940">
    <property type="term" value="P:pantothenate biosynthetic process"/>
    <property type="evidence" value="ECO:0007669"/>
    <property type="project" value="UniProtKB-UniPathway"/>
</dbReference>
<dbReference type="RefSeq" id="WP_173500808.1">
    <property type="nucleotide sequence ID" value="NZ_JABSOD010000006.1"/>
</dbReference>
<comment type="pathway">
    <text evidence="1">Cofactor biosynthesis; (R)-pantothenate biosynthesis; (R)-pantoate from 3-methyl-2-oxobutanoate: step 2/2.</text>
</comment>
<evidence type="ECO:0000256" key="5">
    <source>
        <dbReference type="ARBA" id="ARBA00022655"/>
    </source>
</evidence>
<comment type="caution">
    <text evidence="12">The sequence shown here is derived from an EMBL/GenBank/DDBJ whole genome shotgun (WGS) entry which is preliminary data.</text>
</comment>
<dbReference type="SUPFAM" id="SSF51735">
    <property type="entry name" value="NAD(P)-binding Rossmann-fold domains"/>
    <property type="match status" value="1"/>
</dbReference>
<comment type="catalytic activity">
    <reaction evidence="9">
        <text>(R)-pantoate + NADP(+) = 2-dehydropantoate + NADPH + H(+)</text>
        <dbReference type="Rhea" id="RHEA:16233"/>
        <dbReference type="ChEBI" id="CHEBI:11561"/>
        <dbReference type="ChEBI" id="CHEBI:15378"/>
        <dbReference type="ChEBI" id="CHEBI:15980"/>
        <dbReference type="ChEBI" id="CHEBI:57783"/>
        <dbReference type="ChEBI" id="CHEBI:58349"/>
        <dbReference type="EC" id="1.1.1.169"/>
    </reaction>
</comment>
<dbReference type="InterPro" id="IPR050838">
    <property type="entry name" value="Ketopantoate_reductase"/>
</dbReference>
<dbReference type="GO" id="GO:0008677">
    <property type="term" value="F:2-dehydropantoate 2-reductase activity"/>
    <property type="evidence" value="ECO:0007669"/>
    <property type="project" value="UniProtKB-EC"/>
</dbReference>
<evidence type="ECO:0000256" key="9">
    <source>
        <dbReference type="ARBA" id="ARBA00048793"/>
    </source>
</evidence>
<dbReference type="InterPro" id="IPR008927">
    <property type="entry name" value="6-PGluconate_DH-like_C_sf"/>
</dbReference>
<dbReference type="GO" id="GO:0050661">
    <property type="term" value="F:NADP binding"/>
    <property type="evidence" value="ECO:0007669"/>
    <property type="project" value="TreeGrafter"/>
</dbReference>
<evidence type="ECO:0000256" key="4">
    <source>
        <dbReference type="ARBA" id="ARBA00019465"/>
    </source>
</evidence>
<dbReference type="InterPro" id="IPR036291">
    <property type="entry name" value="NAD(P)-bd_dom_sf"/>
</dbReference>
<keyword evidence="13" id="KW-1185">Reference proteome</keyword>
<proteinExistence type="inferred from homology"/>
<reference evidence="12 13" key="1">
    <citation type="submission" date="2020-06" db="EMBL/GenBank/DDBJ databases">
        <title>Rheinheimera sp. nov., a marine bacterium isolated from coastal.</title>
        <authorList>
            <person name="Yu Q."/>
            <person name="Qi Y."/>
            <person name="Pu J."/>
        </authorList>
    </citation>
    <scope>NUCLEOTIDE SEQUENCE [LARGE SCALE GENOMIC DNA]</scope>
    <source>
        <strain evidence="12 13">YQF-2</strain>
    </source>
</reference>
<dbReference type="SUPFAM" id="SSF48179">
    <property type="entry name" value="6-phosphogluconate dehydrogenase C-terminal domain-like"/>
    <property type="match status" value="1"/>
</dbReference>
<keyword evidence="6" id="KW-0521">NADP</keyword>
<feature type="domain" description="Ketopantoate reductase C-terminal" evidence="11">
    <location>
        <begin position="193"/>
        <end position="333"/>
    </location>
</feature>
<evidence type="ECO:0000313" key="12">
    <source>
        <dbReference type="EMBL" id="NRQ42568.1"/>
    </source>
</evidence>
<dbReference type="Pfam" id="PF08546">
    <property type="entry name" value="ApbA_C"/>
    <property type="match status" value="1"/>
</dbReference>
<dbReference type="GO" id="GO:0005737">
    <property type="term" value="C:cytoplasm"/>
    <property type="evidence" value="ECO:0007669"/>
    <property type="project" value="TreeGrafter"/>
</dbReference>
<dbReference type="InterPro" id="IPR003710">
    <property type="entry name" value="ApbA"/>
</dbReference>
<evidence type="ECO:0000256" key="6">
    <source>
        <dbReference type="ARBA" id="ARBA00022857"/>
    </source>
</evidence>
<accession>A0A7Y5EKX9</accession>
<dbReference type="UniPathway" id="UPA00028">
    <property type="reaction ID" value="UER00004"/>
</dbReference>
<dbReference type="InterPro" id="IPR013328">
    <property type="entry name" value="6PGD_dom2"/>
</dbReference>
<evidence type="ECO:0000259" key="10">
    <source>
        <dbReference type="Pfam" id="PF02558"/>
    </source>
</evidence>
<dbReference type="PANTHER" id="PTHR43765">
    <property type="entry name" value="2-DEHYDROPANTOATE 2-REDUCTASE-RELATED"/>
    <property type="match status" value="1"/>
</dbReference>
<dbReference type="Proteomes" id="UP000523161">
    <property type="component" value="Unassembled WGS sequence"/>
</dbReference>
<evidence type="ECO:0000259" key="11">
    <source>
        <dbReference type="Pfam" id="PF08546"/>
    </source>
</evidence>
<evidence type="ECO:0000313" key="13">
    <source>
        <dbReference type="Proteomes" id="UP000523161"/>
    </source>
</evidence>